<comment type="caution">
    <text evidence="2">The sequence shown here is derived from an EMBL/GenBank/DDBJ whole genome shotgun (WGS) entry which is preliminary data.</text>
</comment>
<feature type="region of interest" description="Disordered" evidence="1">
    <location>
        <begin position="1"/>
        <end position="30"/>
    </location>
</feature>
<proteinExistence type="predicted"/>
<reference evidence="2 3" key="1">
    <citation type="journal article" date="2020" name="Nature">
        <title>Six reference-quality genomes reveal evolution of bat adaptations.</title>
        <authorList>
            <person name="Jebb D."/>
            <person name="Huang Z."/>
            <person name="Pippel M."/>
            <person name="Hughes G.M."/>
            <person name="Lavrichenko K."/>
            <person name="Devanna P."/>
            <person name="Winkler S."/>
            <person name="Jermiin L.S."/>
            <person name="Skirmuntt E.C."/>
            <person name="Katzourakis A."/>
            <person name="Burkitt-Gray L."/>
            <person name="Ray D.A."/>
            <person name="Sullivan K.A.M."/>
            <person name="Roscito J.G."/>
            <person name="Kirilenko B.M."/>
            <person name="Davalos L.M."/>
            <person name="Corthals A.P."/>
            <person name="Power M.L."/>
            <person name="Jones G."/>
            <person name="Ransome R.D."/>
            <person name="Dechmann D.K.N."/>
            <person name="Locatelli A.G."/>
            <person name="Puechmaille S.J."/>
            <person name="Fedrigo O."/>
            <person name="Jarvis E.D."/>
            <person name="Hiller M."/>
            <person name="Vernes S.C."/>
            <person name="Myers E.W."/>
            <person name="Teeling E.C."/>
        </authorList>
    </citation>
    <scope>NUCLEOTIDE SEQUENCE [LARGE SCALE GENOMIC DNA]</scope>
    <source>
        <strain evidence="2">MRouAeg1</strain>
        <tissue evidence="2">Muscle</tissue>
    </source>
</reference>
<sequence length="138" mass="15331">MGSESALVICKPYRPKSNPAAKRPTVSSERNKCCLHLSTRRVRDLATVEASSPHAAQVSSRPPPEAGHGEAPVQARGRPRFKQKQEFQGHLPTSPPRPVRSCPLPDTVFLLNPEVILKKRQAPVSFSERRLLCARHQK</sequence>
<evidence type="ECO:0000256" key="1">
    <source>
        <dbReference type="SAM" id="MobiDB-lite"/>
    </source>
</evidence>
<keyword evidence="3" id="KW-1185">Reference proteome</keyword>
<name>A0A7J8JIM3_ROUAE</name>
<gene>
    <name evidence="2" type="ORF">HJG63_010393</name>
</gene>
<feature type="region of interest" description="Disordered" evidence="1">
    <location>
        <begin position="46"/>
        <end position="102"/>
    </location>
</feature>
<accession>A0A7J8JIM3</accession>
<dbReference type="EMBL" id="JACASE010000002">
    <property type="protein sequence ID" value="KAF6496165.1"/>
    <property type="molecule type" value="Genomic_DNA"/>
</dbReference>
<dbReference type="AlphaFoldDB" id="A0A7J8JIM3"/>
<organism evidence="2 3">
    <name type="scientific">Rousettus aegyptiacus</name>
    <name type="common">Egyptian fruit bat</name>
    <name type="synonym">Pteropus aegyptiacus</name>
    <dbReference type="NCBI Taxonomy" id="9407"/>
    <lineage>
        <taxon>Eukaryota</taxon>
        <taxon>Metazoa</taxon>
        <taxon>Chordata</taxon>
        <taxon>Craniata</taxon>
        <taxon>Vertebrata</taxon>
        <taxon>Euteleostomi</taxon>
        <taxon>Mammalia</taxon>
        <taxon>Eutheria</taxon>
        <taxon>Laurasiatheria</taxon>
        <taxon>Chiroptera</taxon>
        <taxon>Yinpterochiroptera</taxon>
        <taxon>Pteropodoidea</taxon>
        <taxon>Pteropodidae</taxon>
        <taxon>Rousettinae</taxon>
        <taxon>Rousettus</taxon>
    </lineage>
</organism>
<dbReference type="Proteomes" id="UP000593571">
    <property type="component" value="Unassembled WGS sequence"/>
</dbReference>
<evidence type="ECO:0000313" key="2">
    <source>
        <dbReference type="EMBL" id="KAF6496165.1"/>
    </source>
</evidence>
<evidence type="ECO:0000313" key="3">
    <source>
        <dbReference type="Proteomes" id="UP000593571"/>
    </source>
</evidence>
<protein>
    <submittedName>
        <fullName evidence="2">Uncharacterized protein</fullName>
    </submittedName>
</protein>